<dbReference type="AlphaFoldDB" id="A0A8J3ERZ9"/>
<dbReference type="EMBL" id="BMHA01000006">
    <property type="protein sequence ID" value="GGI06132.1"/>
    <property type="molecule type" value="Genomic_DNA"/>
</dbReference>
<dbReference type="InterPro" id="IPR029063">
    <property type="entry name" value="SAM-dependent_MTases_sf"/>
</dbReference>
<dbReference type="PANTHER" id="PTHR43861:SF3">
    <property type="entry name" value="PUTATIVE (AFU_ORTHOLOGUE AFUA_2G14390)-RELATED"/>
    <property type="match status" value="1"/>
</dbReference>
<feature type="domain" description="DinB-like" evidence="3">
    <location>
        <begin position="14"/>
        <end position="162"/>
    </location>
</feature>
<evidence type="ECO:0000313" key="5">
    <source>
        <dbReference type="Proteomes" id="UP000650511"/>
    </source>
</evidence>
<feature type="domain" description="Methyltransferase type 11" evidence="2">
    <location>
        <begin position="217"/>
        <end position="313"/>
    </location>
</feature>
<evidence type="ECO:0000259" key="2">
    <source>
        <dbReference type="Pfam" id="PF08241"/>
    </source>
</evidence>
<accession>A0A8J3ERZ9</accession>
<dbReference type="Pfam" id="PF08241">
    <property type="entry name" value="Methyltransf_11"/>
    <property type="match status" value="1"/>
</dbReference>
<dbReference type="GO" id="GO:0016740">
    <property type="term" value="F:transferase activity"/>
    <property type="evidence" value="ECO:0007669"/>
    <property type="project" value="UniProtKB-KW"/>
</dbReference>
<evidence type="ECO:0008006" key="6">
    <source>
        <dbReference type="Google" id="ProtNLM"/>
    </source>
</evidence>
<proteinExistence type="predicted"/>
<dbReference type="InterPro" id="IPR034660">
    <property type="entry name" value="DinB/YfiT-like"/>
</dbReference>
<dbReference type="CDD" id="cd02440">
    <property type="entry name" value="AdoMet_MTases"/>
    <property type="match status" value="1"/>
</dbReference>
<reference evidence="4" key="1">
    <citation type="journal article" date="2014" name="Int. J. Syst. Evol. Microbiol.">
        <title>Complete genome sequence of Corynebacterium casei LMG S-19264T (=DSM 44701T), isolated from a smear-ripened cheese.</title>
        <authorList>
            <consortium name="US DOE Joint Genome Institute (JGI-PGF)"/>
            <person name="Walter F."/>
            <person name="Albersmeier A."/>
            <person name="Kalinowski J."/>
            <person name="Ruckert C."/>
        </authorList>
    </citation>
    <scope>NUCLEOTIDE SEQUENCE</scope>
    <source>
        <strain evidence="4">CGMCC 1.14988</strain>
    </source>
</reference>
<dbReference type="Proteomes" id="UP000650511">
    <property type="component" value="Unassembled WGS sequence"/>
</dbReference>
<evidence type="ECO:0000256" key="1">
    <source>
        <dbReference type="ARBA" id="ARBA00022679"/>
    </source>
</evidence>
<dbReference type="PANTHER" id="PTHR43861">
    <property type="entry name" value="TRANS-ACONITATE 2-METHYLTRANSFERASE-RELATED"/>
    <property type="match status" value="1"/>
</dbReference>
<keyword evidence="1" id="KW-0808">Transferase</keyword>
<dbReference type="Pfam" id="PF12867">
    <property type="entry name" value="DinB_2"/>
    <property type="match status" value="1"/>
</dbReference>
<name>A0A8J3ERZ9_9ACTN</name>
<dbReference type="InterPro" id="IPR024775">
    <property type="entry name" value="DinB-like"/>
</dbReference>
<evidence type="ECO:0000259" key="3">
    <source>
        <dbReference type="Pfam" id="PF12867"/>
    </source>
</evidence>
<gene>
    <name evidence="4" type="ORF">GCM10011354_17560</name>
</gene>
<reference evidence="4" key="2">
    <citation type="submission" date="2020-09" db="EMBL/GenBank/DDBJ databases">
        <authorList>
            <person name="Sun Q."/>
            <person name="Zhou Y."/>
        </authorList>
    </citation>
    <scope>NUCLEOTIDE SEQUENCE</scope>
    <source>
        <strain evidence="4">CGMCC 1.14988</strain>
    </source>
</reference>
<dbReference type="SUPFAM" id="SSF53335">
    <property type="entry name" value="S-adenosyl-L-methionine-dependent methyltransferases"/>
    <property type="match status" value="1"/>
</dbReference>
<dbReference type="Gene3D" id="1.20.120.450">
    <property type="entry name" value="dinb family like domain"/>
    <property type="match status" value="1"/>
</dbReference>
<evidence type="ECO:0000313" key="4">
    <source>
        <dbReference type="EMBL" id="GGI06132.1"/>
    </source>
</evidence>
<organism evidence="4 5">
    <name type="scientific">Egicoccus halophilus</name>
    <dbReference type="NCBI Taxonomy" id="1670830"/>
    <lineage>
        <taxon>Bacteria</taxon>
        <taxon>Bacillati</taxon>
        <taxon>Actinomycetota</taxon>
        <taxon>Nitriliruptoria</taxon>
        <taxon>Egicoccales</taxon>
        <taxon>Egicoccaceae</taxon>
        <taxon>Egicoccus</taxon>
    </lineage>
</organism>
<dbReference type="SUPFAM" id="SSF109854">
    <property type="entry name" value="DinB/YfiT-like putative metalloenzymes"/>
    <property type="match status" value="1"/>
</dbReference>
<protein>
    <recommendedName>
        <fullName evidence="6">Methyltransferase domain-containing protein</fullName>
    </recommendedName>
</protein>
<dbReference type="NCBIfam" id="NF047843">
    <property type="entry name" value="MST_Rv0443"/>
    <property type="match status" value="1"/>
</dbReference>
<keyword evidence="5" id="KW-1185">Reference proteome</keyword>
<sequence>MSAMDTRDLLTDAFSRLAPLTRELVEGADGDLLHARLDPQANTLAWLLWHTARQQDVQVAALADREPVWTAEGWADRFDLPLDVDDFGYGHEPDDVAAVRVADPTLLSGYQDAVAAMVDAHLATLDADALDRVIDASYDPPVTVGVRLVSVVGDALQHLGQAAFLRGVLERRQERIADDFDQRAATWDDDPTKVERARFAAEAVLAAVDPRPDARVLEYGAGTGLLAQHLAPRVGPLTLADPSSGMRAVMQAKVERGILPDAQVVDLDLSQPVDDVGPFDLVALLLALHHVPDPAPVVANLAEVLAPGGSLAIVDLEPEDGSFHGEGFEGHPGIDPDRLRTWCEAAGLGEVDVVPCGTMERHGQDYPLFLATARRPAQR</sequence>
<comment type="caution">
    <text evidence="4">The sequence shown here is derived from an EMBL/GenBank/DDBJ whole genome shotgun (WGS) entry which is preliminary data.</text>
</comment>
<dbReference type="Gene3D" id="3.40.50.150">
    <property type="entry name" value="Vaccinia Virus protein VP39"/>
    <property type="match status" value="1"/>
</dbReference>
<dbReference type="InterPro" id="IPR013216">
    <property type="entry name" value="Methyltransf_11"/>
</dbReference>